<dbReference type="Pfam" id="PF02518">
    <property type="entry name" value="HATPase_c"/>
    <property type="match status" value="1"/>
</dbReference>
<evidence type="ECO:0000256" key="12">
    <source>
        <dbReference type="SAM" id="MobiDB-lite"/>
    </source>
</evidence>
<dbReference type="InterPro" id="IPR013727">
    <property type="entry name" value="2CSK_N"/>
</dbReference>
<dbReference type="RefSeq" id="WP_301810100.1">
    <property type="nucleotide sequence ID" value="NZ_JAUJZH010000009.1"/>
</dbReference>
<sequence length="451" mass="50085">MSLQRRLLIYLLVCAPLVWFVGLYFSISRARHEVNELFDTELIRLARQIQSTLGTNYPRTPAPLPPAPGEGSREAGASDVRDLAVAVWDTQGRLMISDREGAELPHRADASGFVDQEINGRAWRVYYLQSFDGRWLVAAGQGAYERDELVYSLTLSQVVPWVLLLPILLGVMAWAVRRALSPMHQLTAELAGRKAEDLRPVPGDRAPAELKPLLGAMNGLFARIEQLLVRERRFTADAAHEMRTPLAVLRAQWDVVRRSGSTAERAEAEAKLGVGLDRMGRLVTQMLSLSRVESGVQPSLATEVEWPQIVEQAMSDCLALAERRRIELACDWPPRGIHPLPLLGDEHLLTVMLRNLLDNAVRYAPTGTTVLLRFSGEHLEIENEGSPLSPEQLMRLGERFYRPDGQHEGGSGLGISIVRRIAELHGLELILGTGPNGQGVKMTLQFEAACR</sequence>
<dbReference type="Pfam" id="PF08521">
    <property type="entry name" value="2CSK_N"/>
    <property type="match status" value="1"/>
</dbReference>
<reference evidence="15" key="1">
    <citation type="submission" date="2023-06" db="EMBL/GenBank/DDBJ databases">
        <authorList>
            <person name="Jiang Y."/>
            <person name="Liu Q."/>
        </authorList>
    </citation>
    <scope>NUCLEOTIDE SEQUENCE</scope>
    <source>
        <strain evidence="15">CGMCC 1.12090</strain>
    </source>
</reference>
<keyword evidence="5" id="KW-0808">Transferase</keyword>
<evidence type="ECO:0000256" key="13">
    <source>
        <dbReference type="SAM" id="Phobius"/>
    </source>
</evidence>
<evidence type="ECO:0000256" key="3">
    <source>
        <dbReference type="ARBA" id="ARBA00012438"/>
    </source>
</evidence>
<gene>
    <name evidence="15" type="ORF">Q2T77_14315</name>
</gene>
<keyword evidence="10 13" id="KW-1133">Transmembrane helix</keyword>
<feature type="transmembrane region" description="Helical" evidence="13">
    <location>
        <begin position="7"/>
        <end position="27"/>
    </location>
</feature>
<dbReference type="Gene3D" id="1.10.287.130">
    <property type="match status" value="1"/>
</dbReference>
<dbReference type="PANTHER" id="PTHR45436">
    <property type="entry name" value="SENSOR HISTIDINE KINASE YKOH"/>
    <property type="match status" value="1"/>
</dbReference>
<dbReference type="InterPro" id="IPR005467">
    <property type="entry name" value="His_kinase_dom"/>
</dbReference>
<evidence type="ECO:0000259" key="14">
    <source>
        <dbReference type="PROSITE" id="PS50109"/>
    </source>
</evidence>
<keyword evidence="8 15" id="KW-0418">Kinase</keyword>
<evidence type="ECO:0000256" key="2">
    <source>
        <dbReference type="ARBA" id="ARBA00004141"/>
    </source>
</evidence>
<dbReference type="PROSITE" id="PS50109">
    <property type="entry name" value="HIS_KIN"/>
    <property type="match status" value="1"/>
</dbReference>
<evidence type="ECO:0000256" key="7">
    <source>
        <dbReference type="ARBA" id="ARBA00022741"/>
    </source>
</evidence>
<dbReference type="Gene3D" id="1.20.5.1040">
    <property type="entry name" value="Sensor protein qsec"/>
    <property type="match status" value="2"/>
</dbReference>
<dbReference type="Proteomes" id="UP001169027">
    <property type="component" value="Unassembled WGS sequence"/>
</dbReference>
<evidence type="ECO:0000256" key="1">
    <source>
        <dbReference type="ARBA" id="ARBA00000085"/>
    </source>
</evidence>
<proteinExistence type="predicted"/>
<keyword evidence="16" id="KW-1185">Reference proteome</keyword>
<keyword evidence="9" id="KW-0067">ATP-binding</keyword>
<evidence type="ECO:0000256" key="6">
    <source>
        <dbReference type="ARBA" id="ARBA00022692"/>
    </source>
</evidence>
<evidence type="ECO:0000256" key="8">
    <source>
        <dbReference type="ARBA" id="ARBA00022777"/>
    </source>
</evidence>
<dbReference type="SUPFAM" id="SSF55874">
    <property type="entry name" value="ATPase domain of HSP90 chaperone/DNA topoisomerase II/histidine kinase"/>
    <property type="match status" value="1"/>
</dbReference>
<dbReference type="InterPro" id="IPR050428">
    <property type="entry name" value="TCS_sensor_his_kinase"/>
</dbReference>
<keyword evidence="13" id="KW-0472">Membrane</keyword>
<dbReference type="SUPFAM" id="SSF47384">
    <property type="entry name" value="Homodimeric domain of signal transducing histidine kinase"/>
    <property type="match status" value="1"/>
</dbReference>
<dbReference type="Pfam" id="PF00512">
    <property type="entry name" value="HisKA"/>
    <property type="match status" value="1"/>
</dbReference>
<dbReference type="GO" id="GO:0016301">
    <property type="term" value="F:kinase activity"/>
    <property type="evidence" value="ECO:0007669"/>
    <property type="project" value="UniProtKB-KW"/>
</dbReference>
<dbReference type="SMART" id="SM00388">
    <property type="entry name" value="HisKA"/>
    <property type="match status" value="1"/>
</dbReference>
<evidence type="ECO:0000313" key="15">
    <source>
        <dbReference type="EMBL" id="MDO1533468.1"/>
    </source>
</evidence>
<dbReference type="InterPro" id="IPR003594">
    <property type="entry name" value="HATPase_dom"/>
</dbReference>
<keyword evidence="6 13" id="KW-0812">Transmembrane</keyword>
<dbReference type="CDD" id="cd00082">
    <property type="entry name" value="HisKA"/>
    <property type="match status" value="1"/>
</dbReference>
<dbReference type="EC" id="2.7.13.3" evidence="3"/>
<evidence type="ECO:0000256" key="9">
    <source>
        <dbReference type="ARBA" id="ARBA00022840"/>
    </source>
</evidence>
<feature type="domain" description="Histidine kinase" evidence="14">
    <location>
        <begin position="237"/>
        <end position="450"/>
    </location>
</feature>
<keyword evidence="4" id="KW-0597">Phosphoprotein</keyword>
<feature type="region of interest" description="Disordered" evidence="12">
    <location>
        <begin position="54"/>
        <end position="75"/>
    </location>
</feature>
<evidence type="ECO:0000313" key="16">
    <source>
        <dbReference type="Proteomes" id="UP001169027"/>
    </source>
</evidence>
<dbReference type="EMBL" id="JAUKVY010000009">
    <property type="protein sequence ID" value="MDO1533468.1"/>
    <property type="molecule type" value="Genomic_DNA"/>
</dbReference>
<comment type="subcellular location">
    <subcellularLocation>
        <location evidence="2">Membrane</location>
        <topology evidence="2">Multi-pass membrane protein</topology>
    </subcellularLocation>
</comment>
<accession>A0ABT8S3Q1</accession>
<comment type="caution">
    <text evidence="15">The sequence shown here is derived from an EMBL/GenBank/DDBJ whole genome shotgun (WGS) entry which is preliminary data.</text>
</comment>
<evidence type="ECO:0000256" key="5">
    <source>
        <dbReference type="ARBA" id="ARBA00022679"/>
    </source>
</evidence>
<protein>
    <recommendedName>
        <fullName evidence="3">histidine kinase</fullName>
        <ecNumber evidence="3">2.7.13.3</ecNumber>
    </recommendedName>
</protein>
<keyword evidence="11" id="KW-0902">Two-component regulatory system</keyword>
<dbReference type="PANTHER" id="PTHR45436:SF14">
    <property type="entry name" value="SENSOR PROTEIN QSEC"/>
    <property type="match status" value="1"/>
</dbReference>
<comment type="catalytic activity">
    <reaction evidence="1">
        <text>ATP + protein L-histidine = ADP + protein N-phospho-L-histidine.</text>
        <dbReference type="EC" id="2.7.13.3"/>
    </reaction>
</comment>
<keyword evidence="7" id="KW-0547">Nucleotide-binding</keyword>
<evidence type="ECO:0000256" key="4">
    <source>
        <dbReference type="ARBA" id="ARBA00022553"/>
    </source>
</evidence>
<dbReference type="SMART" id="SM00387">
    <property type="entry name" value="HATPase_c"/>
    <property type="match status" value="1"/>
</dbReference>
<organism evidence="15 16">
    <name type="scientific">Variovorax ginsengisoli</name>
    <dbReference type="NCBI Taxonomy" id="363844"/>
    <lineage>
        <taxon>Bacteria</taxon>
        <taxon>Pseudomonadati</taxon>
        <taxon>Pseudomonadota</taxon>
        <taxon>Betaproteobacteria</taxon>
        <taxon>Burkholderiales</taxon>
        <taxon>Comamonadaceae</taxon>
        <taxon>Variovorax</taxon>
    </lineage>
</organism>
<dbReference type="InterPro" id="IPR036097">
    <property type="entry name" value="HisK_dim/P_sf"/>
</dbReference>
<dbReference type="InterPro" id="IPR003661">
    <property type="entry name" value="HisK_dim/P_dom"/>
</dbReference>
<dbReference type="InterPro" id="IPR036890">
    <property type="entry name" value="HATPase_C_sf"/>
</dbReference>
<evidence type="ECO:0000256" key="10">
    <source>
        <dbReference type="ARBA" id="ARBA00022989"/>
    </source>
</evidence>
<name>A0ABT8S3Q1_9BURK</name>
<evidence type="ECO:0000256" key="11">
    <source>
        <dbReference type="ARBA" id="ARBA00023012"/>
    </source>
</evidence>
<dbReference type="Gene3D" id="3.30.565.10">
    <property type="entry name" value="Histidine kinase-like ATPase, C-terminal domain"/>
    <property type="match status" value="1"/>
</dbReference>